<evidence type="ECO:0000256" key="7">
    <source>
        <dbReference type="ARBA" id="ARBA00049183"/>
    </source>
</evidence>
<evidence type="ECO:0000313" key="10">
    <source>
        <dbReference type="EMBL" id="ROU02950.1"/>
    </source>
</evidence>
<evidence type="ECO:0000256" key="2">
    <source>
        <dbReference type="ARBA" id="ARBA00004713"/>
    </source>
</evidence>
<comment type="similarity">
    <text evidence="8">Belongs to the glycosyltransferase group 1 family.</text>
</comment>
<dbReference type="Gene3D" id="3.40.50.2000">
    <property type="entry name" value="Glycogen Phosphorylase B"/>
    <property type="match status" value="1"/>
</dbReference>
<protein>
    <recommendedName>
        <fullName evidence="4 8">3-deoxy-D-manno-octulosonic acid transferase</fullName>
        <shortName evidence="8">Kdo transferase</shortName>
        <ecNumber evidence="3 8">2.4.99.12</ecNumber>
    </recommendedName>
    <alternativeName>
        <fullName evidence="6 8">Lipid IV(A) 3-deoxy-D-manno-octulosonic acid transferase</fullName>
    </alternativeName>
</protein>
<dbReference type="EMBL" id="RDRB01000003">
    <property type="protein sequence ID" value="ROU02950.1"/>
    <property type="molecule type" value="Genomic_DNA"/>
</dbReference>
<dbReference type="GO" id="GO:0005886">
    <property type="term" value="C:plasma membrane"/>
    <property type="evidence" value="ECO:0007669"/>
    <property type="project" value="UniProtKB-SubCell"/>
</dbReference>
<dbReference type="GO" id="GO:0043842">
    <property type="term" value="F:Kdo transferase activity"/>
    <property type="evidence" value="ECO:0007669"/>
    <property type="project" value="UniProtKB-EC"/>
</dbReference>
<dbReference type="Gene3D" id="3.40.50.11720">
    <property type="entry name" value="3-Deoxy-D-manno-octulosonic-acid transferase, N-terminal domain"/>
    <property type="match status" value="1"/>
</dbReference>
<dbReference type="PANTHER" id="PTHR42755:SF1">
    <property type="entry name" value="3-DEOXY-D-MANNO-OCTULOSONIC ACID TRANSFERASE, MITOCHONDRIAL-RELATED"/>
    <property type="match status" value="1"/>
</dbReference>
<dbReference type="PANTHER" id="PTHR42755">
    <property type="entry name" value="3-DEOXY-MANNO-OCTULOSONATE CYTIDYLYLTRANSFERASE"/>
    <property type="match status" value="1"/>
</dbReference>
<dbReference type="SUPFAM" id="SSF53756">
    <property type="entry name" value="UDP-Glycosyltransferase/glycogen phosphorylase"/>
    <property type="match status" value="1"/>
</dbReference>
<dbReference type="InterPro" id="IPR039901">
    <property type="entry name" value="Kdotransferase"/>
</dbReference>
<evidence type="ECO:0000256" key="3">
    <source>
        <dbReference type="ARBA" id="ARBA00012621"/>
    </source>
</evidence>
<dbReference type="Proteomes" id="UP000268016">
    <property type="component" value="Unassembled WGS sequence"/>
</dbReference>
<name>A0A3N2R643_9RHOB</name>
<evidence type="ECO:0000313" key="11">
    <source>
        <dbReference type="Proteomes" id="UP000268016"/>
    </source>
</evidence>
<keyword evidence="8" id="KW-0472">Membrane</keyword>
<dbReference type="InterPro" id="IPR038107">
    <property type="entry name" value="Glycos_transf_N_sf"/>
</dbReference>
<dbReference type="InterPro" id="IPR007507">
    <property type="entry name" value="Glycos_transf_N"/>
</dbReference>
<evidence type="ECO:0000256" key="5">
    <source>
        <dbReference type="ARBA" id="ARBA00022679"/>
    </source>
</evidence>
<dbReference type="AlphaFoldDB" id="A0A3N2R643"/>
<comment type="catalytic activity">
    <reaction evidence="7 8">
        <text>lipid IVA (E. coli) + CMP-3-deoxy-beta-D-manno-octulosonate = alpha-Kdo-(2-&gt;6)-lipid IVA (E. coli) + CMP + H(+)</text>
        <dbReference type="Rhea" id="RHEA:28066"/>
        <dbReference type="ChEBI" id="CHEBI:15378"/>
        <dbReference type="ChEBI" id="CHEBI:58603"/>
        <dbReference type="ChEBI" id="CHEBI:60364"/>
        <dbReference type="ChEBI" id="CHEBI:60377"/>
        <dbReference type="ChEBI" id="CHEBI:85987"/>
        <dbReference type="EC" id="2.4.99.12"/>
    </reaction>
</comment>
<comment type="caution">
    <text evidence="10">The sequence shown here is derived from an EMBL/GenBank/DDBJ whole genome shotgun (WGS) entry which is preliminary data.</text>
</comment>
<feature type="domain" description="3-deoxy-D-manno-octulosonic-acid transferase N-terminal" evidence="9">
    <location>
        <begin position="9"/>
        <end position="159"/>
    </location>
</feature>
<proteinExistence type="inferred from homology"/>
<keyword evidence="11" id="KW-1185">Reference proteome</keyword>
<dbReference type="OrthoDB" id="9789797at2"/>
<gene>
    <name evidence="10" type="ORF">EAT49_06530</name>
</gene>
<sequence length="375" mass="39856">MPPRPAAGPVIWLHLGPQSDTEALAALAQRMAQDDREAFWVCTGGDPVLPPPLVAVPQPPDSPSSARAFLDHWRPDLVIWMQGGFLGSLLSEVDARDVPRLLVDADDRDLALLRSGWRDKMRRGPIDGFRHALALDEASAARLRRLGLPSARIEVTGPLNEGAVTLPGREPLRSEIAEALSGRPVWFVPAAPMTEFRILAEAHLAASRRSHRLLLVVEPAGGVPGPTASGALRQAGLRGGTRTGTGLPSEMHQAFVVDTEGELGTWYRLAPVTCMGGTFETGGGRSPYEPAALGSAVLHGPMTAPHDGAYRRLMRGRATRSVTDPRGLGAALGEILAPDRSAALAHAAWSTLSAGAPVTNRLMDLICEIFDEAGI</sequence>
<dbReference type="GO" id="GO:0009244">
    <property type="term" value="P:lipopolysaccharide core region biosynthetic process"/>
    <property type="evidence" value="ECO:0007669"/>
    <property type="project" value="UniProtKB-UniRule"/>
</dbReference>
<dbReference type="Pfam" id="PF04413">
    <property type="entry name" value="Glycos_transf_N"/>
    <property type="match status" value="1"/>
</dbReference>
<comment type="subcellular location">
    <subcellularLocation>
        <location evidence="8">Cell membrane</location>
    </subcellularLocation>
</comment>
<keyword evidence="8" id="KW-0448">Lipopolysaccharide biosynthesis</keyword>
<organism evidence="10 11">
    <name type="scientific">Histidinibacterium lentulum</name>
    <dbReference type="NCBI Taxonomy" id="2480588"/>
    <lineage>
        <taxon>Bacteria</taxon>
        <taxon>Pseudomonadati</taxon>
        <taxon>Pseudomonadota</taxon>
        <taxon>Alphaproteobacteria</taxon>
        <taxon>Rhodobacterales</taxon>
        <taxon>Paracoccaceae</taxon>
        <taxon>Histidinibacterium</taxon>
    </lineage>
</organism>
<keyword evidence="8" id="KW-1003">Cell membrane</keyword>
<evidence type="ECO:0000256" key="8">
    <source>
        <dbReference type="RuleBase" id="RU365103"/>
    </source>
</evidence>
<evidence type="ECO:0000256" key="1">
    <source>
        <dbReference type="ARBA" id="ARBA00003394"/>
    </source>
</evidence>
<accession>A0A3N2R643</accession>
<keyword evidence="5 8" id="KW-0808">Transferase</keyword>
<dbReference type="UniPathway" id="UPA00958"/>
<evidence type="ECO:0000256" key="4">
    <source>
        <dbReference type="ARBA" id="ARBA00019077"/>
    </source>
</evidence>
<evidence type="ECO:0000259" key="9">
    <source>
        <dbReference type="Pfam" id="PF04413"/>
    </source>
</evidence>
<reference evidence="10 11" key="1">
    <citation type="submission" date="2018-10" db="EMBL/GenBank/DDBJ databases">
        <title>Histidinibacterium lentulum gen. nov., sp. nov., a marine bacterium from the culture broth of Picochlorum sp. 122.</title>
        <authorList>
            <person name="Wang G."/>
        </authorList>
    </citation>
    <scope>NUCLEOTIDE SEQUENCE [LARGE SCALE GENOMIC DNA]</scope>
    <source>
        <strain evidence="10 11">B17</strain>
    </source>
</reference>
<comment type="function">
    <text evidence="1 8">Involved in lipopolysaccharide (LPS) biosynthesis. Catalyzes the transfer of 3-deoxy-D-manno-octulosonate (Kdo) residue(s) from CMP-Kdo to lipid IV(A), the tetraacyldisaccharide-1,4'-bisphosphate precursor of lipid A.</text>
</comment>
<comment type="pathway">
    <text evidence="2 8">Bacterial outer membrane biogenesis; LPS core biosynthesis.</text>
</comment>
<dbReference type="EC" id="2.4.99.12" evidence="3 8"/>
<evidence type="ECO:0000256" key="6">
    <source>
        <dbReference type="ARBA" id="ARBA00031445"/>
    </source>
</evidence>
<dbReference type="GO" id="GO:0009245">
    <property type="term" value="P:lipid A biosynthetic process"/>
    <property type="evidence" value="ECO:0007669"/>
    <property type="project" value="TreeGrafter"/>
</dbReference>
<dbReference type="RefSeq" id="WP_148078730.1">
    <property type="nucleotide sequence ID" value="NZ_ML119083.1"/>
</dbReference>